<dbReference type="OrthoDB" id="1264374at2"/>
<sequence>MKNLRLTFGVAALAIGSFAAFSFAPANTVNEDATGIFYRNSDGSMGDAYDPVSHPCSPSQQVCAQEYDLDTQLPTGQGIIRGVKD</sequence>
<proteinExistence type="predicted"/>
<feature type="chain" id="PRO_5009911035" evidence="1">
    <location>
        <begin position="27"/>
        <end position="85"/>
    </location>
</feature>
<evidence type="ECO:0000256" key="1">
    <source>
        <dbReference type="SAM" id="SignalP"/>
    </source>
</evidence>
<name>A0A1M5IBH7_9FLAO</name>
<organism evidence="2 3">
    <name type="scientific">Chryseobacterium arachidis</name>
    <dbReference type="NCBI Taxonomy" id="1416778"/>
    <lineage>
        <taxon>Bacteria</taxon>
        <taxon>Pseudomonadati</taxon>
        <taxon>Bacteroidota</taxon>
        <taxon>Flavobacteriia</taxon>
        <taxon>Flavobacteriales</taxon>
        <taxon>Weeksellaceae</taxon>
        <taxon>Chryseobacterium group</taxon>
        <taxon>Chryseobacterium</taxon>
    </lineage>
</organism>
<dbReference type="RefSeq" id="WP_072961516.1">
    <property type="nucleotide sequence ID" value="NZ_FQUT01000012.1"/>
</dbReference>
<evidence type="ECO:0000313" key="3">
    <source>
        <dbReference type="Proteomes" id="UP000184518"/>
    </source>
</evidence>
<keyword evidence="1" id="KW-0732">Signal</keyword>
<keyword evidence="3" id="KW-1185">Reference proteome</keyword>
<gene>
    <name evidence="2" type="ORF">SAMN05443633_11272</name>
</gene>
<dbReference type="EMBL" id="FQUT01000012">
    <property type="protein sequence ID" value="SHG25419.1"/>
    <property type="molecule type" value="Genomic_DNA"/>
</dbReference>
<accession>A0A1M5IBH7</accession>
<dbReference type="AlphaFoldDB" id="A0A1M5IBH7"/>
<feature type="signal peptide" evidence="1">
    <location>
        <begin position="1"/>
        <end position="26"/>
    </location>
</feature>
<dbReference type="Proteomes" id="UP000184518">
    <property type="component" value="Unassembled WGS sequence"/>
</dbReference>
<protein>
    <submittedName>
        <fullName evidence="2">Uncharacterized protein</fullName>
    </submittedName>
</protein>
<evidence type="ECO:0000313" key="2">
    <source>
        <dbReference type="EMBL" id="SHG25419.1"/>
    </source>
</evidence>
<reference evidence="3" key="1">
    <citation type="submission" date="2016-11" db="EMBL/GenBank/DDBJ databases">
        <authorList>
            <person name="Varghese N."/>
            <person name="Submissions S."/>
        </authorList>
    </citation>
    <scope>NUCLEOTIDE SEQUENCE [LARGE SCALE GENOMIC DNA]</scope>
    <source>
        <strain evidence="3">DSM 27619</strain>
    </source>
</reference>